<comment type="caution">
    <text evidence="3">The sequence shown here is derived from an EMBL/GenBank/DDBJ whole genome shotgun (WGS) entry which is preliminary data.</text>
</comment>
<sequence length="101" mass="10760">MSSDNGFQQGGFRQTGFQDGGFQQGGFQQSGFQPTGFQQEGFKPTSGKGADEVRVQGSDVAALRKAIDAAKARIEEVDELIKKLEFLPVATNDPGLSNSGF</sequence>
<feature type="region of interest" description="Disordered" evidence="2">
    <location>
        <begin position="1"/>
        <end position="52"/>
    </location>
</feature>
<accession>A0A8J2IKF8</accession>
<evidence type="ECO:0000256" key="1">
    <source>
        <dbReference type="SAM" id="Coils"/>
    </source>
</evidence>
<proteinExistence type="predicted"/>
<gene>
    <name evidence="3" type="ORF">FEQUK3_LOCUS4556</name>
</gene>
<evidence type="ECO:0000313" key="3">
    <source>
        <dbReference type="EMBL" id="CAG7558858.1"/>
    </source>
</evidence>
<dbReference type="AlphaFoldDB" id="A0A8J2IKF8"/>
<name>A0A8J2IKF8_FUSEQ</name>
<reference evidence="3" key="1">
    <citation type="submission" date="2021-05" db="EMBL/GenBank/DDBJ databases">
        <authorList>
            <person name="Khan N."/>
        </authorList>
    </citation>
    <scope>NUCLEOTIDE SEQUENCE</scope>
</reference>
<evidence type="ECO:0000256" key="2">
    <source>
        <dbReference type="SAM" id="MobiDB-lite"/>
    </source>
</evidence>
<dbReference type="EMBL" id="CAJSTJ010000127">
    <property type="protein sequence ID" value="CAG7558858.1"/>
    <property type="molecule type" value="Genomic_DNA"/>
</dbReference>
<evidence type="ECO:0000313" key="4">
    <source>
        <dbReference type="Proteomes" id="UP000693738"/>
    </source>
</evidence>
<feature type="compositionally biased region" description="Low complexity" evidence="2">
    <location>
        <begin position="1"/>
        <end position="17"/>
    </location>
</feature>
<feature type="coiled-coil region" evidence="1">
    <location>
        <begin position="60"/>
        <end position="87"/>
    </location>
</feature>
<organism evidence="3 4">
    <name type="scientific">Fusarium equiseti</name>
    <name type="common">Fusarium scirpi</name>
    <dbReference type="NCBI Taxonomy" id="61235"/>
    <lineage>
        <taxon>Eukaryota</taxon>
        <taxon>Fungi</taxon>
        <taxon>Dikarya</taxon>
        <taxon>Ascomycota</taxon>
        <taxon>Pezizomycotina</taxon>
        <taxon>Sordariomycetes</taxon>
        <taxon>Hypocreomycetidae</taxon>
        <taxon>Hypocreales</taxon>
        <taxon>Nectriaceae</taxon>
        <taxon>Fusarium</taxon>
        <taxon>Fusarium incarnatum-equiseti species complex</taxon>
    </lineage>
</organism>
<feature type="compositionally biased region" description="Low complexity" evidence="2">
    <location>
        <begin position="25"/>
        <end position="39"/>
    </location>
</feature>
<keyword evidence="1" id="KW-0175">Coiled coil</keyword>
<dbReference type="Proteomes" id="UP000693738">
    <property type="component" value="Unassembled WGS sequence"/>
</dbReference>
<protein>
    <submittedName>
        <fullName evidence="3">Uncharacterized protein</fullName>
    </submittedName>
</protein>